<dbReference type="InterPro" id="IPR002575">
    <property type="entry name" value="Aminoglycoside_PTrfase"/>
</dbReference>
<dbReference type="SUPFAM" id="SSF56112">
    <property type="entry name" value="Protein kinase-like (PK-like)"/>
    <property type="match status" value="1"/>
</dbReference>
<evidence type="ECO:0000313" key="2">
    <source>
        <dbReference type="EMBL" id="MFC4005840.1"/>
    </source>
</evidence>
<organism evidence="2 3">
    <name type="scientific">Nonomuraea purpurea</name>
    <dbReference type="NCBI Taxonomy" id="1849276"/>
    <lineage>
        <taxon>Bacteria</taxon>
        <taxon>Bacillati</taxon>
        <taxon>Actinomycetota</taxon>
        <taxon>Actinomycetes</taxon>
        <taxon>Streptosporangiales</taxon>
        <taxon>Streptosporangiaceae</taxon>
        <taxon>Nonomuraea</taxon>
    </lineage>
</organism>
<reference evidence="3" key="1">
    <citation type="journal article" date="2019" name="Int. J. Syst. Evol. Microbiol.">
        <title>The Global Catalogue of Microorganisms (GCM) 10K type strain sequencing project: providing services to taxonomists for standard genome sequencing and annotation.</title>
        <authorList>
            <consortium name="The Broad Institute Genomics Platform"/>
            <consortium name="The Broad Institute Genome Sequencing Center for Infectious Disease"/>
            <person name="Wu L."/>
            <person name="Ma J."/>
        </authorList>
    </citation>
    <scope>NUCLEOTIDE SEQUENCE [LARGE SCALE GENOMIC DNA]</scope>
    <source>
        <strain evidence="3">TBRC 1276</strain>
    </source>
</reference>
<dbReference type="InterPro" id="IPR011009">
    <property type="entry name" value="Kinase-like_dom_sf"/>
</dbReference>
<gene>
    <name evidence="2" type="ORF">ACFOY2_01305</name>
</gene>
<protein>
    <submittedName>
        <fullName evidence="2">Phosphotransferase</fullName>
    </submittedName>
</protein>
<dbReference type="Gene3D" id="3.90.1200.10">
    <property type="match status" value="1"/>
</dbReference>
<accession>A0ABV8FVU2</accession>
<name>A0ABV8FVU2_9ACTN</name>
<sequence length="306" mass="33261">MRPTLRREWADLPLSLVEEVERRLGAVRAFEVRQGGFSYGVLGVATPAGGEHVFVKAVPGDAAADYRTEALVAAALPAGVPAPRLLFSCEAGGWVLLCSQVAPGRVPHEPWHPRELSAVLDLLAACAREVTPSPLGGLPTVAERMAGRCEIWQDLAEGSATAALGDWERDHLPRLADVERGWAELVTGDTLLHFDPRFDNVLIDEHGTARLVDWGRACLGPAWTDLVCLLLESDLGEPDPEAVFAAHPLGAHAPPERVDALLVALAGYWTRTAALPGPAHAPHLRQRREHSRRATLAWLHTRWRRG</sequence>
<comment type="caution">
    <text evidence="2">The sequence shown here is derived from an EMBL/GenBank/DDBJ whole genome shotgun (WGS) entry which is preliminary data.</text>
</comment>
<keyword evidence="3" id="KW-1185">Reference proteome</keyword>
<dbReference type="Pfam" id="PF01636">
    <property type="entry name" value="APH"/>
    <property type="match status" value="1"/>
</dbReference>
<dbReference type="EMBL" id="JBHSBI010000001">
    <property type="protein sequence ID" value="MFC4005840.1"/>
    <property type="molecule type" value="Genomic_DNA"/>
</dbReference>
<feature type="domain" description="Aminoglycoside phosphotransferase" evidence="1">
    <location>
        <begin position="53"/>
        <end position="257"/>
    </location>
</feature>
<evidence type="ECO:0000313" key="3">
    <source>
        <dbReference type="Proteomes" id="UP001595851"/>
    </source>
</evidence>
<proteinExistence type="predicted"/>
<dbReference type="Proteomes" id="UP001595851">
    <property type="component" value="Unassembled WGS sequence"/>
</dbReference>
<evidence type="ECO:0000259" key="1">
    <source>
        <dbReference type="Pfam" id="PF01636"/>
    </source>
</evidence>
<dbReference type="RefSeq" id="WP_379526008.1">
    <property type="nucleotide sequence ID" value="NZ_JBHSBI010000001.1"/>
</dbReference>